<protein>
    <submittedName>
        <fullName evidence="1">Leucine rich repeat protein bspa family</fullName>
    </submittedName>
</protein>
<dbReference type="Proteomes" id="UP000078387">
    <property type="component" value="Unassembled WGS sequence"/>
</dbReference>
<dbReference type="InterPro" id="IPR032675">
    <property type="entry name" value="LRR_dom_sf"/>
</dbReference>
<dbReference type="VEuPathDB" id="AmoebaDB:EHI7A_012440"/>
<sequence>MIHNTILPLNSIQFIISHLQKYQTLVNCIFINKKWKHSIEYSYNNPFTLSKQQLLLFFPHLVQQNIYHCYDDKTINIPSVIWYYVPFELVEKNKNISHDSFKRIEFTLNDKQQYNYNSNYHIHSLASHLFENDHQLESIQLPSSLLKLEHSVFSHCNLLRSIYINSPLQTIGRYCFSMCTSLCTVKLPASLSVLEEGVFSHCSSLKCLDLSMLSLQILNKRTFEYCTNLSSVILPLSLQKIEEDCFYNCISLSTLCLPSTLTFIGTRCFYECTSLSHLDLPSTISTMTSSDFTRIDTTQHETQFCCWTEDFYDVIDNLESEKEVELRFGIGKSCFYQCNFISKIFPNYCFDP</sequence>
<dbReference type="PANTHER" id="PTHR45661:SF3">
    <property type="entry name" value="IG-LIKE DOMAIN-CONTAINING PROTEIN"/>
    <property type="match status" value="1"/>
</dbReference>
<dbReference type="Pfam" id="PF13306">
    <property type="entry name" value="LRR_5"/>
    <property type="match status" value="2"/>
</dbReference>
<dbReference type="PANTHER" id="PTHR45661">
    <property type="entry name" value="SURFACE ANTIGEN"/>
    <property type="match status" value="1"/>
</dbReference>
<dbReference type="AlphaFoldDB" id="A0A5K1VCH9"/>
<organism evidence="1 2">
    <name type="scientific">Entamoeba histolytica</name>
    <dbReference type="NCBI Taxonomy" id="5759"/>
    <lineage>
        <taxon>Eukaryota</taxon>
        <taxon>Amoebozoa</taxon>
        <taxon>Evosea</taxon>
        <taxon>Archamoebae</taxon>
        <taxon>Mastigamoebida</taxon>
        <taxon>Entamoebidae</taxon>
        <taxon>Entamoeba</taxon>
    </lineage>
</organism>
<dbReference type="VEuPathDB" id="AmoebaDB:EHI5A_006750"/>
<dbReference type="VEuPathDB" id="AmoebaDB:EHI_152950"/>
<dbReference type="VEuPathDB" id="AmoebaDB:EHI8A_026330"/>
<dbReference type="Gene3D" id="3.80.10.10">
    <property type="entry name" value="Ribonuclease Inhibitor"/>
    <property type="match status" value="2"/>
</dbReference>
<dbReference type="InterPro" id="IPR026906">
    <property type="entry name" value="LRR_5"/>
</dbReference>
<dbReference type="InterPro" id="IPR053139">
    <property type="entry name" value="Surface_bspA-like"/>
</dbReference>
<reference evidence="1 2" key="1">
    <citation type="submission" date="2016-05" db="EMBL/GenBank/DDBJ databases">
        <title>First whole genome sequencing of Entamoeba histolytica HM1:IMSS-clone-6.</title>
        <authorList>
            <person name="Mukherjee Avik.K."/>
            <person name="Izumyama S."/>
            <person name="Nakada-Tsukui K."/>
            <person name="Nozaki T."/>
        </authorList>
    </citation>
    <scope>NUCLEOTIDE SEQUENCE [LARGE SCALE GENOMIC DNA]</scope>
    <source>
        <strain evidence="1 2">HM1:IMSS clone 6</strain>
    </source>
</reference>
<evidence type="ECO:0000313" key="2">
    <source>
        <dbReference type="Proteomes" id="UP000078387"/>
    </source>
</evidence>
<dbReference type="OMA" id="KNISHDY"/>
<name>A0A5K1VCH9_ENTHI</name>
<comment type="caution">
    <text evidence="1">The sequence shown here is derived from an EMBL/GenBank/DDBJ whole genome shotgun (WGS) entry which is preliminary data.</text>
</comment>
<evidence type="ECO:0000313" key="1">
    <source>
        <dbReference type="EMBL" id="GAT91547.1"/>
    </source>
</evidence>
<dbReference type="VEuPathDB" id="AmoebaDB:KM1_054890"/>
<dbReference type="EMBL" id="BDEQ01000001">
    <property type="protein sequence ID" value="GAT91547.1"/>
    <property type="molecule type" value="Genomic_DNA"/>
</dbReference>
<accession>A0A5K1VCH9</accession>
<proteinExistence type="predicted"/>
<dbReference type="SUPFAM" id="SSF52058">
    <property type="entry name" value="L domain-like"/>
    <property type="match status" value="1"/>
</dbReference>
<gene>
    <name evidence="1" type="ORF">CL6EHI_152950</name>
</gene>